<comment type="caution">
    <text evidence="3">The sequence shown here is derived from an EMBL/GenBank/DDBJ whole genome shotgun (WGS) entry which is preliminary data.</text>
</comment>
<keyword evidence="4" id="KW-1185">Reference proteome</keyword>
<name>A0A017SZU4_9BACT</name>
<keyword evidence="2" id="KW-1133">Transmembrane helix</keyword>
<keyword evidence="2" id="KW-0472">Membrane</keyword>
<feature type="region of interest" description="Disordered" evidence="1">
    <location>
        <begin position="24"/>
        <end position="70"/>
    </location>
</feature>
<dbReference type="EMBL" id="ASRX01000066">
    <property type="protein sequence ID" value="EYF02100.1"/>
    <property type="molecule type" value="Genomic_DNA"/>
</dbReference>
<accession>A0A017SZU4</accession>
<reference evidence="3 4" key="1">
    <citation type="submission" date="2013-05" db="EMBL/GenBank/DDBJ databases">
        <title>Genome assembly of Chondromyces apiculatus DSM 436.</title>
        <authorList>
            <person name="Sharma G."/>
            <person name="Khatri I."/>
            <person name="Kaur C."/>
            <person name="Mayilraj S."/>
            <person name="Subramanian S."/>
        </authorList>
    </citation>
    <scope>NUCLEOTIDE SEQUENCE [LARGE SCALE GENOMIC DNA]</scope>
    <source>
        <strain evidence="3 4">DSM 436</strain>
    </source>
</reference>
<evidence type="ECO:0000256" key="2">
    <source>
        <dbReference type="SAM" id="Phobius"/>
    </source>
</evidence>
<feature type="region of interest" description="Disordered" evidence="1">
    <location>
        <begin position="210"/>
        <end position="248"/>
    </location>
</feature>
<feature type="transmembrane region" description="Helical" evidence="2">
    <location>
        <begin position="127"/>
        <end position="148"/>
    </location>
</feature>
<keyword evidence="2" id="KW-0812">Transmembrane</keyword>
<evidence type="ECO:0000256" key="1">
    <source>
        <dbReference type="SAM" id="MobiDB-lite"/>
    </source>
</evidence>
<evidence type="ECO:0008006" key="5">
    <source>
        <dbReference type="Google" id="ProtNLM"/>
    </source>
</evidence>
<dbReference type="Proteomes" id="UP000019678">
    <property type="component" value="Unassembled WGS sequence"/>
</dbReference>
<dbReference type="eggNOG" id="ENOG5030M26">
    <property type="taxonomic scope" value="Bacteria"/>
</dbReference>
<evidence type="ECO:0000313" key="4">
    <source>
        <dbReference type="Proteomes" id="UP000019678"/>
    </source>
</evidence>
<evidence type="ECO:0000313" key="3">
    <source>
        <dbReference type="EMBL" id="EYF02100.1"/>
    </source>
</evidence>
<protein>
    <recommendedName>
        <fullName evidence="5">Carbohydrate-binding protein</fullName>
    </recommendedName>
</protein>
<dbReference type="OrthoDB" id="9904763at2"/>
<gene>
    <name evidence="3" type="ORF">CAP_7440</name>
</gene>
<sequence length="248" mass="28366">MAEMKESSVLFSLNQLMTLEQQRLQEEETKARRRAEAEASARADAERRAKEAELARMHAEEERRRLEEQRAREETARLEALRQAEIERARVEVEQRVRMEALIKQQEHERSLAHLAQDQHKKRLQRMVAVISVGGVLVLGSTLGIYFGKIKPEAERERAAQAAVLAAQEEEQRKLQDEIAQRDKKMALLQEQYQNAKNEKERLELQRQMDAIRPKPTPGGAVGSRPGAAKPDAPKVKCNKGDPMCVDF</sequence>
<dbReference type="STRING" id="1192034.CAP_7440"/>
<proteinExistence type="predicted"/>
<dbReference type="RefSeq" id="WP_044248092.1">
    <property type="nucleotide sequence ID" value="NZ_ASRX01000066.1"/>
</dbReference>
<dbReference type="AlphaFoldDB" id="A0A017SZU4"/>
<organism evidence="3 4">
    <name type="scientific">Chondromyces apiculatus DSM 436</name>
    <dbReference type="NCBI Taxonomy" id="1192034"/>
    <lineage>
        <taxon>Bacteria</taxon>
        <taxon>Pseudomonadati</taxon>
        <taxon>Myxococcota</taxon>
        <taxon>Polyangia</taxon>
        <taxon>Polyangiales</taxon>
        <taxon>Polyangiaceae</taxon>
        <taxon>Chondromyces</taxon>
    </lineage>
</organism>